<sequence>MVHELCPDLPSVELSADHALNQVGEFACDGVGQRSRLRGGQAWDFQGEADVPAAEVVALGERANLCAFEGSTV</sequence>
<dbReference type="Proteomes" id="UP000637788">
    <property type="component" value="Unassembled WGS sequence"/>
</dbReference>
<dbReference type="EMBL" id="BMPQ01000019">
    <property type="protein sequence ID" value="GGK91693.1"/>
    <property type="molecule type" value="Genomic_DNA"/>
</dbReference>
<protein>
    <submittedName>
        <fullName evidence="1">Uncharacterized protein</fullName>
    </submittedName>
</protein>
<proteinExistence type="predicted"/>
<name>A0A917R6V2_9ACTN</name>
<reference evidence="1" key="1">
    <citation type="journal article" date="2014" name="Int. J. Syst. Evol. Microbiol.">
        <title>Complete genome sequence of Corynebacterium casei LMG S-19264T (=DSM 44701T), isolated from a smear-ripened cheese.</title>
        <authorList>
            <consortium name="US DOE Joint Genome Institute (JGI-PGF)"/>
            <person name="Walter F."/>
            <person name="Albersmeier A."/>
            <person name="Kalinowski J."/>
            <person name="Ruckert C."/>
        </authorList>
    </citation>
    <scope>NUCLEOTIDE SEQUENCE</scope>
    <source>
        <strain evidence="1">JCM 3035</strain>
    </source>
</reference>
<comment type="caution">
    <text evidence="1">The sequence shown here is derived from an EMBL/GenBank/DDBJ whole genome shotgun (WGS) entry which is preliminary data.</text>
</comment>
<accession>A0A917R6V2</accession>
<keyword evidence="2" id="KW-1185">Reference proteome</keyword>
<evidence type="ECO:0000313" key="1">
    <source>
        <dbReference type="EMBL" id="GGK91693.1"/>
    </source>
</evidence>
<dbReference type="AlphaFoldDB" id="A0A917R6V2"/>
<gene>
    <name evidence="1" type="ORF">GCM10010094_60770</name>
</gene>
<reference evidence="1" key="2">
    <citation type="submission" date="2020-09" db="EMBL/GenBank/DDBJ databases">
        <authorList>
            <person name="Sun Q."/>
            <person name="Ohkuma M."/>
        </authorList>
    </citation>
    <scope>NUCLEOTIDE SEQUENCE</scope>
    <source>
        <strain evidence="1">JCM 3035</strain>
    </source>
</reference>
<evidence type="ECO:0000313" key="2">
    <source>
        <dbReference type="Proteomes" id="UP000637788"/>
    </source>
</evidence>
<organism evidence="1 2">
    <name type="scientific">Streptomyces flaveus</name>
    <dbReference type="NCBI Taxonomy" id="66370"/>
    <lineage>
        <taxon>Bacteria</taxon>
        <taxon>Bacillati</taxon>
        <taxon>Actinomycetota</taxon>
        <taxon>Actinomycetes</taxon>
        <taxon>Kitasatosporales</taxon>
        <taxon>Streptomycetaceae</taxon>
        <taxon>Streptomyces</taxon>
        <taxon>Streptomyces aurantiacus group</taxon>
    </lineage>
</organism>